<feature type="domain" description="BTB" evidence="2">
    <location>
        <begin position="54"/>
        <end position="116"/>
    </location>
</feature>
<proteinExistence type="predicted"/>
<accession>A0A8T3BQ70</accession>
<dbReference type="InterPro" id="IPR011333">
    <property type="entry name" value="SKP1/BTB/POZ_sf"/>
</dbReference>
<evidence type="ECO:0000256" key="1">
    <source>
        <dbReference type="ARBA" id="ARBA00004906"/>
    </source>
</evidence>
<dbReference type="Proteomes" id="UP000829196">
    <property type="component" value="Unassembled WGS sequence"/>
</dbReference>
<comment type="caution">
    <text evidence="3">The sequence shown here is derived from an EMBL/GenBank/DDBJ whole genome shotgun (WGS) entry which is preliminary data.</text>
</comment>
<dbReference type="SUPFAM" id="SSF54695">
    <property type="entry name" value="POZ domain"/>
    <property type="match status" value="1"/>
</dbReference>
<name>A0A8T3BQ70_DENNO</name>
<evidence type="ECO:0000259" key="2">
    <source>
        <dbReference type="PROSITE" id="PS50097"/>
    </source>
</evidence>
<dbReference type="InterPro" id="IPR000210">
    <property type="entry name" value="BTB/POZ_dom"/>
</dbReference>
<dbReference type="Pfam" id="PF00651">
    <property type="entry name" value="BTB"/>
    <property type="match status" value="1"/>
</dbReference>
<organism evidence="3 4">
    <name type="scientific">Dendrobium nobile</name>
    <name type="common">Orchid</name>
    <dbReference type="NCBI Taxonomy" id="94219"/>
    <lineage>
        <taxon>Eukaryota</taxon>
        <taxon>Viridiplantae</taxon>
        <taxon>Streptophyta</taxon>
        <taxon>Embryophyta</taxon>
        <taxon>Tracheophyta</taxon>
        <taxon>Spermatophyta</taxon>
        <taxon>Magnoliopsida</taxon>
        <taxon>Liliopsida</taxon>
        <taxon>Asparagales</taxon>
        <taxon>Orchidaceae</taxon>
        <taxon>Epidendroideae</taxon>
        <taxon>Malaxideae</taxon>
        <taxon>Dendrobiinae</taxon>
        <taxon>Dendrobium</taxon>
    </lineage>
</organism>
<dbReference type="GO" id="GO:0006355">
    <property type="term" value="P:regulation of DNA-templated transcription"/>
    <property type="evidence" value="ECO:0007669"/>
    <property type="project" value="UniProtKB-ARBA"/>
</dbReference>
<dbReference type="PANTHER" id="PTHR46287">
    <property type="entry name" value="BTB/POZ AND TAZ DOMAIN-CONTAINING PROTEIN 3-RELATED"/>
    <property type="match status" value="1"/>
</dbReference>
<evidence type="ECO:0000313" key="4">
    <source>
        <dbReference type="Proteomes" id="UP000829196"/>
    </source>
</evidence>
<dbReference type="PANTHER" id="PTHR46287:SF11">
    <property type="entry name" value="BTB_POZ AND TAZ DOMAIN-CONTAINING PROTEIN 4"/>
    <property type="match status" value="1"/>
</dbReference>
<dbReference type="InterPro" id="IPR044513">
    <property type="entry name" value="BT1/2/3/4/5"/>
</dbReference>
<dbReference type="PROSITE" id="PS50097">
    <property type="entry name" value="BTB"/>
    <property type="match status" value="1"/>
</dbReference>
<dbReference type="Gene3D" id="3.30.710.10">
    <property type="entry name" value="Potassium Channel Kv1.1, Chain A"/>
    <property type="match status" value="1"/>
</dbReference>
<dbReference type="AlphaFoldDB" id="A0A8T3BQ70"/>
<gene>
    <name evidence="3" type="ORF">KFK09_009235</name>
</gene>
<dbReference type="EMBL" id="JAGYWB010000007">
    <property type="protein sequence ID" value="KAI0516558.1"/>
    <property type="molecule type" value="Genomic_DNA"/>
</dbReference>
<sequence length="120" mass="13384">MEEKIYSSPKAPPFLGLNARRSARRRTAGLAGGCIVSKSTRDIWDRLFKEGYKAGVIVRTSSGIIPAHASVLGMASPVIEQMVRQFKSQSRSRKKPISIGDVSHRAVHVFLRFLYSCYED</sequence>
<evidence type="ECO:0000313" key="3">
    <source>
        <dbReference type="EMBL" id="KAI0516558.1"/>
    </source>
</evidence>
<dbReference type="SMR" id="A0A8T3BQ70"/>
<reference evidence="3" key="1">
    <citation type="journal article" date="2022" name="Front. Genet.">
        <title>Chromosome-Scale Assembly of the Dendrobium nobile Genome Provides Insights Into the Molecular Mechanism of the Biosynthesis of the Medicinal Active Ingredient of Dendrobium.</title>
        <authorList>
            <person name="Xu Q."/>
            <person name="Niu S.-C."/>
            <person name="Li K.-L."/>
            <person name="Zheng P.-J."/>
            <person name="Zhang X.-J."/>
            <person name="Jia Y."/>
            <person name="Liu Y."/>
            <person name="Niu Y.-X."/>
            <person name="Yu L.-H."/>
            <person name="Chen D.-F."/>
            <person name="Zhang G.-Q."/>
        </authorList>
    </citation>
    <scope>NUCLEOTIDE SEQUENCE</scope>
    <source>
        <tissue evidence="3">Leaf</tissue>
    </source>
</reference>
<protein>
    <recommendedName>
        <fullName evidence="2">BTB domain-containing protein</fullName>
    </recommendedName>
</protein>
<dbReference type="OrthoDB" id="636773at2759"/>
<comment type="pathway">
    <text evidence="1">Protein modification; protein ubiquitination.</text>
</comment>
<keyword evidence="4" id="KW-1185">Reference proteome</keyword>